<keyword evidence="2" id="KW-1185">Reference proteome</keyword>
<sequence>MRSIADANDVNNSKFRVKLPVIKLPTFDGRTEEWKRFSKTFLSMIYINEGIPSIQKFMPKVDKKAANAIKSLVDYLLRHLRVLKSTNLSTDSWDELITHMIKAKFNKTTLRA</sequence>
<evidence type="ECO:0000313" key="1">
    <source>
        <dbReference type="EMBL" id="KYN35713.1"/>
    </source>
</evidence>
<dbReference type="Proteomes" id="UP000078541">
    <property type="component" value="Unassembled WGS sequence"/>
</dbReference>
<organism evidence="1 2">
    <name type="scientific">Trachymyrmex septentrionalis</name>
    <dbReference type="NCBI Taxonomy" id="34720"/>
    <lineage>
        <taxon>Eukaryota</taxon>
        <taxon>Metazoa</taxon>
        <taxon>Ecdysozoa</taxon>
        <taxon>Arthropoda</taxon>
        <taxon>Hexapoda</taxon>
        <taxon>Insecta</taxon>
        <taxon>Pterygota</taxon>
        <taxon>Neoptera</taxon>
        <taxon>Endopterygota</taxon>
        <taxon>Hymenoptera</taxon>
        <taxon>Apocrita</taxon>
        <taxon>Aculeata</taxon>
        <taxon>Formicoidea</taxon>
        <taxon>Formicidae</taxon>
        <taxon>Myrmicinae</taxon>
        <taxon>Trachymyrmex</taxon>
    </lineage>
</organism>
<evidence type="ECO:0000313" key="2">
    <source>
        <dbReference type="Proteomes" id="UP000078541"/>
    </source>
</evidence>
<dbReference type="AlphaFoldDB" id="A0A195F5H4"/>
<name>A0A195F5H4_9HYME</name>
<proteinExistence type="predicted"/>
<dbReference type="EMBL" id="KQ981798">
    <property type="protein sequence ID" value="KYN35713.1"/>
    <property type="molecule type" value="Genomic_DNA"/>
</dbReference>
<gene>
    <name evidence="1" type="ORF">ALC56_09913</name>
</gene>
<protein>
    <submittedName>
        <fullName evidence="1">Uncharacterized protein</fullName>
    </submittedName>
</protein>
<accession>A0A195F5H4</accession>
<reference evidence="1 2" key="1">
    <citation type="submission" date="2016-03" db="EMBL/GenBank/DDBJ databases">
        <title>Trachymyrmex septentrionalis WGS genome.</title>
        <authorList>
            <person name="Nygaard S."/>
            <person name="Hu H."/>
            <person name="Boomsma J."/>
            <person name="Zhang G."/>
        </authorList>
    </citation>
    <scope>NUCLEOTIDE SEQUENCE [LARGE SCALE GENOMIC DNA]</scope>
    <source>
        <strain evidence="1">Tsep2-gDNA-1</strain>
        <tissue evidence="1">Whole body</tissue>
    </source>
</reference>